<keyword evidence="2" id="KW-1133">Transmembrane helix</keyword>
<evidence type="ECO:0000256" key="2">
    <source>
        <dbReference type="SAM" id="Phobius"/>
    </source>
</evidence>
<organism evidence="3 4">
    <name type="scientific">Candidatus Limadaptatus stercoripullorum</name>
    <dbReference type="NCBI Taxonomy" id="2840846"/>
    <lineage>
        <taxon>Bacteria</taxon>
        <taxon>Bacillati</taxon>
        <taxon>Bacillota</taxon>
        <taxon>Clostridia</taxon>
        <taxon>Eubacteriales</taxon>
        <taxon>Candidatus Limadaptatus</taxon>
    </lineage>
</organism>
<name>A0A9D1NA37_9FIRM</name>
<dbReference type="Proteomes" id="UP000886857">
    <property type="component" value="Unassembled WGS sequence"/>
</dbReference>
<dbReference type="EMBL" id="DVOE01000085">
    <property type="protein sequence ID" value="HIU99293.1"/>
    <property type="molecule type" value="Genomic_DNA"/>
</dbReference>
<reference evidence="3" key="2">
    <citation type="journal article" date="2021" name="PeerJ">
        <title>Extensive microbial diversity within the chicken gut microbiome revealed by metagenomics and culture.</title>
        <authorList>
            <person name="Gilroy R."/>
            <person name="Ravi A."/>
            <person name="Getino M."/>
            <person name="Pursley I."/>
            <person name="Horton D.L."/>
            <person name="Alikhan N.F."/>
            <person name="Baker D."/>
            <person name="Gharbi K."/>
            <person name="Hall N."/>
            <person name="Watson M."/>
            <person name="Adriaenssens E.M."/>
            <person name="Foster-Nyarko E."/>
            <person name="Jarju S."/>
            <person name="Secka A."/>
            <person name="Antonio M."/>
            <person name="Oren A."/>
            <person name="Chaudhuri R.R."/>
            <person name="La Ragione R."/>
            <person name="Hildebrand F."/>
            <person name="Pallen M.J."/>
        </authorList>
    </citation>
    <scope>NUCLEOTIDE SEQUENCE</scope>
    <source>
        <strain evidence="3">10406</strain>
    </source>
</reference>
<feature type="transmembrane region" description="Helical" evidence="2">
    <location>
        <begin position="334"/>
        <end position="356"/>
    </location>
</feature>
<feature type="transmembrane region" description="Helical" evidence="2">
    <location>
        <begin position="92"/>
        <end position="113"/>
    </location>
</feature>
<dbReference type="AlphaFoldDB" id="A0A9D1NA37"/>
<proteinExistence type="predicted"/>
<comment type="caution">
    <text evidence="3">The sequence shown here is derived from an EMBL/GenBank/DDBJ whole genome shotgun (WGS) entry which is preliminary data.</text>
</comment>
<gene>
    <name evidence="3" type="ORF">IAC73_05580</name>
</gene>
<evidence type="ECO:0000313" key="3">
    <source>
        <dbReference type="EMBL" id="HIU99293.1"/>
    </source>
</evidence>
<feature type="region of interest" description="Disordered" evidence="1">
    <location>
        <begin position="360"/>
        <end position="386"/>
    </location>
</feature>
<sequence length="386" mass="41383">MTDSAARAPLSPEDPALVYNSQAGSMVFACGIVFKVSSLPGLVAETLGTSVLWLYLFMLAVDIALLAAVFFFARSGADLLPSVRRAAAYRAVCAVMSAYLCLKGLLYFVYIVIFLTMDLFMGIDIYIVVLVLAPPVIYIAAKGWRALARISELLAPILLLLIVTDLVFLQTDADFGRHLPADLLSPREFFGEGLRYSLWLGDLFPLLFVRIKNKRLPHILIGSGLAYAVVVTVALLAVAMYGAALPYVYNMLIRISGFNLLSLEIGRMEWTALFVVVTMAVLGLALLLRGAGEASRRAAGTSAPAFVLFAAGAVACMFVPTLHTVADFCYSPAFGYAMFALALALAAAFAAFGAYAKSRRARPAAPEPSRETAPAGGETAPEEVRP</sequence>
<feature type="transmembrane region" description="Helical" evidence="2">
    <location>
        <begin position="119"/>
        <end position="141"/>
    </location>
</feature>
<protein>
    <recommendedName>
        <fullName evidence="5">Spore germination protein</fullName>
    </recommendedName>
</protein>
<evidence type="ECO:0000313" key="4">
    <source>
        <dbReference type="Proteomes" id="UP000886857"/>
    </source>
</evidence>
<accession>A0A9D1NA37</accession>
<keyword evidence="2" id="KW-0812">Transmembrane</keyword>
<feature type="transmembrane region" description="Helical" evidence="2">
    <location>
        <begin position="303"/>
        <end position="322"/>
    </location>
</feature>
<keyword evidence="2" id="KW-0472">Membrane</keyword>
<dbReference type="PROSITE" id="PS51257">
    <property type="entry name" value="PROKAR_LIPOPROTEIN"/>
    <property type="match status" value="1"/>
</dbReference>
<reference evidence="3" key="1">
    <citation type="submission" date="2020-10" db="EMBL/GenBank/DDBJ databases">
        <authorList>
            <person name="Gilroy R."/>
        </authorList>
    </citation>
    <scope>NUCLEOTIDE SEQUENCE</scope>
    <source>
        <strain evidence="3">10406</strain>
    </source>
</reference>
<evidence type="ECO:0000256" key="1">
    <source>
        <dbReference type="SAM" id="MobiDB-lite"/>
    </source>
</evidence>
<feature type="transmembrane region" description="Helical" evidence="2">
    <location>
        <begin position="270"/>
        <end position="291"/>
    </location>
</feature>
<feature type="transmembrane region" description="Helical" evidence="2">
    <location>
        <begin position="52"/>
        <end position="72"/>
    </location>
</feature>
<feature type="transmembrane region" description="Helical" evidence="2">
    <location>
        <begin position="224"/>
        <end position="250"/>
    </location>
</feature>
<evidence type="ECO:0008006" key="5">
    <source>
        <dbReference type="Google" id="ProtNLM"/>
    </source>
</evidence>